<reference evidence="5 6" key="1">
    <citation type="submission" date="2020-04" db="EMBL/GenBank/DDBJ databases">
        <title>Flammeovirga sp. SR4, a novel species isolated from seawater.</title>
        <authorList>
            <person name="Wang X."/>
        </authorList>
    </citation>
    <scope>NUCLEOTIDE SEQUENCE [LARGE SCALE GENOMIC DNA]</scope>
    <source>
        <strain evidence="5 6">SR4</strain>
    </source>
</reference>
<dbReference type="PANTHER" id="PTHR43085:SF57">
    <property type="entry name" value="CARBOHYDRATE KINASE PFKB DOMAIN-CONTAINING PROTEIN"/>
    <property type="match status" value="1"/>
</dbReference>
<evidence type="ECO:0000313" key="6">
    <source>
        <dbReference type="Proteomes" id="UP000585050"/>
    </source>
</evidence>
<dbReference type="InterPro" id="IPR029056">
    <property type="entry name" value="Ribokinase-like"/>
</dbReference>
<dbReference type="InterPro" id="IPR011611">
    <property type="entry name" value="PfkB_dom"/>
</dbReference>
<dbReference type="PANTHER" id="PTHR43085">
    <property type="entry name" value="HEXOKINASE FAMILY MEMBER"/>
    <property type="match status" value="1"/>
</dbReference>
<evidence type="ECO:0000256" key="2">
    <source>
        <dbReference type="ARBA" id="ARBA00022679"/>
    </source>
</evidence>
<dbReference type="Gene3D" id="3.40.1190.20">
    <property type="match status" value="1"/>
</dbReference>
<proteinExistence type="inferred from homology"/>
<comment type="similarity">
    <text evidence="1">Belongs to the carbohydrate kinase PfkB family.</text>
</comment>
<dbReference type="Pfam" id="PF00294">
    <property type="entry name" value="PfkB"/>
    <property type="match status" value="1"/>
</dbReference>
<dbReference type="SUPFAM" id="SSF53613">
    <property type="entry name" value="Ribokinase-like"/>
    <property type="match status" value="1"/>
</dbReference>
<comment type="caution">
    <text evidence="5">The sequence shown here is derived from an EMBL/GenBank/DDBJ whole genome shotgun (WGS) entry which is preliminary data.</text>
</comment>
<keyword evidence="6" id="KW-1185">Reference proteome</keyword>
<evidence type="ECO:0000256" key="3">
    <source>
        <dbReference type="ARBA" id="ARBA00022777"/>
    </source>
</evidence>
<feature type="domain" description="Carbohydrate kinase PfkB" evidence="4">
    <location>
        <begin position="22"/>
        <end position="286"/>
    </location>
</feature>
<evidence type="ECO:0000313" key="5">
    <source>
        <dbReference type="EMBL" id="NLR92108.1"/>
    </source>
</evidence>
<name>A0A7X8SL34_9BACT</name>
<accession>A0A7X8SL34</accession>
<gene>
    <name evidence="5" type="ORF">HGP29_12855</name>
</gene>
<sequence length="291" mass="32286">MKKELNIFGIGEALYDIFPEGKQLGGAPINFAYHAKQLEANGKIITSIGDDQIGKDLVNEINNLGIRNFISYSEFPTGTVAVTVDDKGLPSYEICEPVAWDEIKINKETEEALVNADALCFGTLAQRNDVSRKAIEQVLNTVPKECIKVFDINLRQHYYNKDCIESSLNQCNVLKINEEEVLVVAELLDVNLLDEEQFCHHLIERFSIDMVALTKGEEGSYLVTKNETSYLSTPKVNVVDTVGAGDSFTARLVIGILNNEPIIETHQKAVELSAYVCTQKGATPKIDKISQ</sequence>
<evidence type="ECO:0000256" key="1">
    <source>
        <dbReference type="ARBA" id="ARBA00010688"/>
    </source>
</evidence>
<dbReference type="EMBL" id="JABAIL010000003">
    <property type="protein sequence ID" value="NLR92108.1"/>
    <property type="molecule type" value="Genomic_DNA"/>
</dbReference>
<dbReference type="RefSeq" id="WP_168882813.1">
    <property type="nucleotide sequence ID" value="NZ_JABAIL010000003.1"/>
</dbReference>
<keyword evidence="2" id="KW-0808">Transferase</keyword>
<dbReference type="InterPro" id="IPR050306">
    <property type="entry name" value="PfkB_Carbo_kinase"/>
</dbReference>
<dbReference type="GO" id="GO:0016301">
    <property type="term" value="F:kinase activity"/>
    <property type="evidence" value="ECO:0007669"/>
    <property type="project" value="UniProtKB-KW"/>
</dbReference>
<protein>
    <submittedName>
        <fullName evidence="5">Carbohydrate kinase</fullName>
    </submittedName>
</protein>
<dbReference type="AlphaFoldDB" id="A0A7X8SL34"/>
<keyword evidence="3 5" id="KW-0418">Kinase</keyword>
<evidence type="ECO:0000259" key="4">
    <source>
        <dbReference type="Pfam" id="PF00294"/>
    </source>
</evidence>
<dbReference type="Proteomes" id="UP000585050">
    <property type="component" value="Unassembled WGS sequence"/>
</dbReference>
<dbReference type="CDD" id="cd01167">
    <property type="entry name" value="bac_FRK"/>
    <property type="match status" value="1"/>
</dbReference>
<organism evidence="5 6">
    <name type="scientific">Flammeovirga agarivorans</name>
    <dbReference type="NCBI Taxonomy" id="2726742"/>
    <lineage>
        <taxon>Bacteria</taxon>
        <taxon>Pseudomonadati</taxon>
        <taxon>Bacteroidota</taxon>
        <taxon>Cytophagia</taxon>
        <taxon>Cytophagales</taxon>
        <taxon>Flammeovirgaceae</taxon>
        <taxon>Flammeovirga</taxon>
    </lineage>
</organism>